<protein>
    <submittedName>
        <fullName evidence="1">Uncharacterized protein</fullName>
    </submittedName>
</protein>
<organism evidence="1 2">
    <name type="scientific">Candidatus Portnoybacteria bacterium CG02_land_8_20_14_3_00_45_8</name>
    <dbReference type="NCBI Taxonomy" id="1974807"/>
    <lineage>
        <taxon>Bacteria</taxon>
        <taxon>Candidatus Portnoyibacteriota</taxon>
    </lineage>
</organism>
<comment type="caution">
    <text evidence="1">The sequence shown here is derived from an EMBL/GenBank/DDBJ whole genome shotgun (WGS) entry which is preliminary data.</text>
</comment>
<evidence type="ECO:0000313" key="2">
    <source>
        <dbReference type="Proteomes" id="UP000229247"/>
    </source>
</evidence>
<sequence length="59" mass="6384">MGGQKKGGYDEYNDLQLMAIIIGCKEGGNNELLERAQKALSLKADNEQIVIQGDTGQTD</sequence>
<dbReference type="EMBL" id="PEUE01000021">
    <property type="protein sequence ID" value="PIV38683.1"/>
    <property type="molecule type" value="Genomic_DNA"/>
</dbReference>
<dbReference type="Proteomes" id="UP000229247">
    <property type="component" value="Unassembled WGS sequence"/>
</dbReference>
<accession>A0A2M7D6N7</accession>
<evidence type="ECO:0000313" key="1">
    <source>
        <dbReference type="EMBL" id="PIV38683.1"/>
    </source>
</evidence>
<gene>
    <name evidence="1" type="ORF">COS30_00750</name>
</gene>
<name>A0A2M7D6N7_9BACT</name>
<proteinExistence type="predicted"/>
<reference evidence="2" key="1">
    <citation type="submission" date="2017-09" db="EMBL/GenBank/DDBJ databases">
        <title>Depth-based differentiation of microbial function through sediment-hosted aquifers and enrichment of novel symbionts in the deep terrestrial subsurface.</title>
        <authorList>
            <person name="Probst A.J."/>
            <person name="Ladd B."/>
            <person name="Jarett J.K."/>
            <person name="Geller-Mcgrath D.E."/>
            <person name="Sieber C.M.K."/>
            <person name="Emerson J.B."/>
            <person name="Anantharaman K."/>
            <person name="Thomas B.C."/>
            <person name="Malmstrom R."/>
            <person name="Stieglmeier M."/>
            <person name="Klingl A."/>
            <person name="Woyke T."/>
            <person name="Ryan C.M."/>
            <person name="Banfield J.F."/>
        </authorList>
    </citation>
    <scope>NUCLEOTIDE SEQUENCE [LARGE SCALE GENOMIC DNA]</scope>
</reference>
<dbReference type="AlphaFoldDB" id="A0A2M7D6N7"/>